<comment type="caution">
    <text evidence="8">The sequence shown here is derived from an EMBL/GenBank/DDBJ whole genome shotgun (WGS) entry which is preliminary data.</text>
</comment>
<dbReference type="RefSeq" id="WP_098454841.1">
    <property type="nucleotide sequence ID" value="NZ_PDJG01000001.1"/>
</dbReference>
<dbReference type="GO" id="GO:0043527">
    <property type="term" value="C:tRNA methyltransferase complex"/>
    <property type="evidence" value="ECO:0007669"/>
    <property type="project" value="TreeGrafter"/>
</dbReference>
<feature type="binding site" evidence="7">
    <location>
        <begin position="230"/>
        <end position="233"/>
    </location>
    <ligand>
        <name>substrate</name>
    </ligand>
</feature>
<evidence type="ECO:0000256" key="3">
    <source>
        <dbReference type="ARBA" id="ARBA00022603"/>
    </source>
</evidence>
<feature type="binding site" evidence="7">
    <location>
        <position position="86"/>
    </location>
    <ligand>
        <name>S-adenosyl-L-methionine</name>
        <dbReference type="ChEBI" id="CHEBI:59789"/>
    </ligand>
</feature>
<comment type="similarity">
    <text evidence="7">Belongs to the class I-like SAM-binding methyltransferase superfamily. TrmB family.</text>
</comment>
<dbReference type="NCBIfam" id="TIGR00091">
    <property type="entry name" value="tRNA (guanosine(46)-N7)-methyltransferase TrmB"/>
    <property type="match status" value="1"/>
</dbReference>
<dbReference type="InterPro" id="IPR029063">
    <property type="entry name" value="SAM-dependent_MTases_sf"/>
</dbReference>
<comment type="catalytic activity">
    <reaction evidence="1 7">
        <text>guanosine(46) in tRNA + S-adenosyl-L-methionine = N(7)-methylguanosine(46) in tRNA + S-adenosyl-L-homocysteine</text>
        <dbReference type="Rhea" id="RHEA:42708"/>
        <dbReference type="Rhea" id="RHEA-COMP:10188"/>
        <dbReference type="Rhea" id="RHEA-COMP:10189"/>
        <dbReference type="ChEBI" id="CHEBI:57856"/>
        <dbReference type="ChEBI" id="CHEBI:59789"/>
        <dbReference type="ChEBI" id="CHEBI:74269"/>
        <dbReference type="ChEBI" id="CHEBI:74480"/>
        <dbReference type="EC" id="2.1.1.33"/>
    </reaction>
</comment>
<comment type="function">
    <text evidence="2 7">Catalyzes the formation of N(7)-methylguanine at position 46 (m7G46) in tRNA.</text>
</comment>
<evidence type="ECO:0000256" key="7">
    <source>
        <dbReference type="HAMAP-Rule" id="MF_01057"/>
    </source>
</evidence>
<evidence type="ECO:0000256" key="6">
    <source>
        <dbReference type="ARBA" id="ARBA00022694"/>
    </source>
</evidence>
<sequence>MPDIPSPVSASPEIVDEAADAPFWATTVSFAQRGGRLKERQTRTWEALSPTFVVDPPRGASRASVDPDFVLDVAGLFGRVAPLVVEVGSGQGEALAHAAQAHPERNFLGLEVYRLGVVQTLQRIRALGLTNIRLIEADAVDALATMLPPASVTELWVFFPDPWHKQRHHKRRLVSADFVPLAARVLHPGGTWRLATDWAEYADQMRAVIGASDAFDSDLVAPRFDGRVLTSYERKGLAKNREIADLTCVRTTKGPAEAGPFAPPVPSPA</sequence>
<dbReference type="UniPathway" id="UPA00989"/>
<dbReference type="PROSITE" id="PS51625">
    <property type="entry name" value="SAM_MT_TRMB"/>
    <property type="match status" value="1"/>
</dbReference>
<dbReference type="CDD" id="cd02440">
    <property type="entry name" value="AdoMet_MTases"/>
    <property type="match status" value="1"/>
</dbReference>
<feature type="binding site" evidence="7">
    <location>
        <position position="138"/>
    </location>
    <ligand>
        <name>S-adenosyl-L-methionine</name>
        <dbReference type="ChEBI" id="CHEBI:59789"/>
    </ligand>
</feature>
<feature type="binding site" evidence="7">
    <location>
        <position position="111"/>
    </location>
    <ligand>
        <name>S-adenosyl-L-methionine</name>
        <dbReference type="ChEBI" id="CHEBI:59789"/>
    </ligand>
</feature>
<dbReference type="EMBL" id="PDJG01000001">
    <property type="protein sequence ID" value="PFG33659.1"/>
    <property type="molecule type" value="Genomic_DNA"/>
</dbReference>
<comment type="caution">
    <text evidence="7">Lacks conserved residue(s) required for the propagation of feature annotation.</text>
</comment>
<feature type="binding site" evidence="7">
    <location>
        <position position="165"/>
    </location>
    <ligand>
        <name>substrate</name>
    </ligand>
</feature>
<dbReference type="Pfam" id="PF02390">
    <property type="entry name" value="Methyltransf_4"/>
    <property type="match status" value="1"/>
</dbReference>
<keyword evidence="9" id="KW-1185">Reference proteome</keyword>
<feature type="binding site" evidence="7">
    <location>
        <position position="197"/>
    </location>
    <ligand>
        <name>substrate</name>
    </ligand>
</feature>
<feature type="binding site" evidence="7">
    <location>
        <position position="161"/>
    </location>
    <ligand>
        <name>S-adenosyl-L-methionine</name>
        <dbReference type="ChEBI" id="CHEBI:59789"/>
    </ligand>
</feature>
<dbReference type="InterPro" id="IPR055361">
    <property type="entry name" value="tRNA_methyltr_TrmB_bact"/>
</dbReference>
<dbReference type="EC" id="2.1.1.33" evidence="7"/>
<evidence type="ECO:0000256" key="2">
    <source>
        <dbReference type="ARBA" id="ARBA00003015"/>
    </source>
</evidence>
<dbReference type="PANTHER" id="PTHR23417">
    <property type="entry name" value="3-DEOXY-D-MANNO-OCTULOSONIC-ACID TRANSFERASE/TRNA GUANINE-N 7 - -METHYLTRANSFERASE"/>
    <property type="match status" value="1"/>
</dbReference>
<keyword evidence="3 7" id="KW-0489">Methyltransferase</keyword>
<proteinExistence type="inferred from homology"/>
<accession>A0A2A9E640</accession>
<evidence type="ECO:0000256" key="1">
    <source>
        <dbReference type="ARBA" id="ARBA00000142"/>
    </source>
</evidence>
<dbReference type="GO" id="GO:0008176">
    <property type="term" value="F:tRNA (guanine(46)-N7)-methyltransferase activity"/>
    <property type="evidence" value="ECO:0007669"/>
    <property type="project" value="UniProtKB-UniRule"/>
</dbReference>
<dbReference type="HAMAP" id="MF_01057">
    <property type="entry name" value="tRNA_methyltr_TrmB"/>
    <property type="match status" value="1"/>
</dbReference>
<dbReference type="Gene3D" id="3.40.50.150">
    <property type="entry name" value="Vaccinia Virus protein VP39"/>
    <property type="match status" value="1"/>
</dbReference>
<keyword evidence="6 7" id="KW-0819">tRNA processing</keyword>
<keyword evidence="4 7" id="KW-0808">Transferase</keyword>
<evidence type="ECO:0000313" key="9">
    <source>
        <dbReference type="Proteomes" id="UP000225548"/>
    </source>
</evidence>
<dbReference type="AlphaFoldDB" id="A0A2A9E640"/>
<name>A0A2A9E640_9MICO</name>
<dbReference type="InterPro" id="IPR003358">
    <property type="entry name" value="tRNA_(Gua-N-7)_MeTrfase_Trmb"/>
</dbReference>
<dbReference type="Proteomes" id="UP000225548">
    <property type="component" value="Unassembled WGS sequence"/>
</dbReference>
<dbReference type="OrthoDB" id="9802090at2"/>
<gene>
    <name evidence="7" type="primary">trmB</name>
    <name evidence="8" type="ORF">ATL42_1545</name>
</gene>
<evidence type="ECO:0000256" key="4">
    <source>
        <dbReference type="ARBA" id="ARBA00022679"/>
    </source>
</evidence>
<keyword evidence="5 7" id="KW-0949">S-adenosyl-L-methionine</keyword>
<evidence type="ECO:0000256" key="5">
    <source>
        <dbReference type="ARBA" id="ARBA00022691"/>
    </source>
</evidence>
<reference evidence="8 9" key="1">
    <citation type="submission" date="2017-10" db="EMBL/GenBank/DDBJ databases">
        <title>Sequencing the genomes of 1000 actinobacteria strains.</title>
        <authorList>
            <person name="Klenk H.-P."/>
        </authorList>
    </citation>
    <scope>NUCLEOTIDE SEQUENCE [LARGE SCALE GENOMIC DNA]</scope>
    <source>
        <strain evidence="8 9">DSM 18966</strain>
    </source>
</reference>
<evidence type="ECO:0000313" key="8">
    <source>
        <dbReference type="EMBL" id="PFG33659.1"/>
    </source>
</evidence>
<dbReference type="PANTHER" id="PTHR23417:SF14">
    <property type="entry name" value="PENTACOTRIPEPTIDE-REPEAT REGION OF PRORP DOMAIN-CONTAINING PROTEIN"/>
    <property type="match status" value="1"/>
</dbReference>
<organism evidence="8 9">
    <name type="scientific">Sanguibacter antarcticus</name>
    <dbReference type="NCBI Taxonomy" id="372484"/>
    <lineage>
        <taxon>Bacteria</taxon>
        <taxon>Bacillati</taxon>
        <taxon>Actinomycetota</taxon>
        <taxon>Actinomycetes</taxon>
        <taxon>Micrococcales</taxon>
        <taxon>Sanguibacteraceae</taxon>
        <taxon>Sanguibacter</taxon>
    </lineage>
</organism>
<dbReference type="SUPFAM" id="SSF53335">
    <property type="entry name" value="S-adenosyl-L-methionine-dependent methyltransferases"/>
    <property type="match status" value="1"/>
</dbReference>
<protein>
    <recommendedName>
        <fullName evidence="7">tRNA (guanine-N(7)-)-methyltransferase</fullName>
        <ecNumber evidence="7">2.1.1.33</ecNumber>
    </recommendedName>
    <alternativeName>
        <fullName evidence="7">tRNA (guanine(46)-N(7))-methyltransferase</fullName>
    </alternativeName>
    <alternativeName>
        <fullName evidence="7">tRNA(m7G46)-methyltransferase</fullName>
    </alternativeName>
</protein>
<comment type="pathway">
    <text evidence="7">tRNA modification; N(7)-methylguanine-tRNA biosynthesis.</text>
</comment>